<sequence>MLNSLQLTISVFLISQCFGAAYSPCKKHFAANLSKLSGEGSSQILRTDANGKSCRMEVTNVPYCMGMCKTGEYGTYTTTFRQQNSSMCGYINPKFEEVTMTDCDEGADPEIRIVKVLDQDTECGCVAVPPKDQ</sequence>
<evidence type="ECO:0000313" key="5">
    <source>
        <dbReference type="EMBL" id="CAJ0577006.1"/>
    </source>
</evidence>
<evidence type="ECO:0000313" key="6">
    <source>
        <dbReference type="Proteomes" id="UP001177023"/>
    </source>
</evidence>
<accession>A0AA36G3L4</accession>
<evidence type="ECO:0000256" key="1">
    <source>
        <dbReference type="ARBA" id="ARBA00004613"/>
    </source>
</evidence>
<dbReference type="InterPro" id="IPR029034">
    <property type="entry name" value="Cystine-knot_cytokine"/>
</dbReference>
<dbReference type="Pfam" id="PF00007">
    <property type="entry name" value="Cys_knot"/>
    <property type="match status" value="1"/>
</dbReference>
<dbReference type="EMBL" id="CATQJA010002648">
    <property type="protein sequence ID" value="CAJ0577006.1"/>
    <property type="molecule type" value="Genomic_DNA"/>
</dbReference>
<feature type="non-terminal residue" evidence="5">
    <location>
        <position position="1"/>
    </location>
</feature>
<organism evidence="5 6">
    <name type="scientific">Mesorhabditis spiculigera</name>
    <dbReference type="NCBI Taxonomy" id="96644"/>
    <lineage>
        <taxon>Eukaryota</taxon>
        <taxon>Metazoa</taxon>
        <taxon>Ecdysozoa</taxon>
        <taxon>Nematoda</taxon>
        <taxon>Chromadorea</taxon>
        <taxon>Rhabditida</taxon>
        <taxon>Rhabditina</taxon>
        <taxon>Rhabditomorpha</taxon>
        <taxon>Rhabditoidea</taxon>
        <taxon>Rhabditidae</taxon>
        <taxon>Mesorhabditinae</taxon>
        <taxon>Mesorhabditis</taxon>
    </lineage>
</organism>
<dbReference type="Gene3D" id="2.10.90.10">
    <property type="entry name" value="Cystine-knot cytokines"/>
    <property type="match status" value="1"/>
</dbReference>
<dbReference type="AlphaFoldDB" id="A0AA36G3L4"/>
<dbReference type="InterPro" id="IPR006208">
    <property type="entry name" value="Glyco_hormone_CN"/>
</dbReference>
<feature type="domain" description="Glycoprotein hormone subunit beta" evidence="4">
    <location>
        <begin position="52"/>
        <end position="117"/>
    </location>
</feature>
<gene>
    <name evidence="5" type="ORF">MSPICULIGERA_LOCUS15286</name>
</gene>
<protein>
    <recommendedName>
        <fullName evidence="4">Glycoprotein hormone subunit beta domain-containing protein</fullName>
    </recommendedName>
</protein>
<keyword evidence="6" id="KW-1185">Reference proteome</keyword>
<dbReference type="GO" id="GO:0005576">
    <property type="term" value="C:extracellular region"/>
    <property type="evidence" value="ECO:0007669"/>
    <property type="project" value="UniProtKB-SubCell"/>
</dbReference>
<reference evidence="5" key="1">
    <citation type="submission" date="2023-06" db="EMBL/GenBank/DDBJ databases">
        <authorList>
            <person name="Delattre M."/>
        </authorList>
    </citation>
    <scope>NUCLEOTIDE SEQUENCE</scope>
    <source>
        <strain evidence="5">AF72</strain>
    </source>
</reference>
<keyword evidence="3" id="KW-1015">Disulfide bond</keyword>
<evidence type="ECO:0000256" key="2">
    <source>
        <dbReference type="ARBA" id="ARBA00022525"/>
    </source>
</evidence>
<proteinExistence type="predicted"/>
<dbReference type="Proteomes" id="UP001177023">
    <property type="component" value="Unassembled WGS sequence"/>
</dbReference>
<evidence type="ECO:0000256" key="3">
    <source>
        <dbReference type="ARBA" id="ARBA00023157"/>
    </source>
</evidence>
<evidence type="ECO:0000259" key="4">
    <source>
        <dbReference type="Pfam" id="PF00007"/>
    </source>
</evidence>
<dbReference type="SUPFAM" id="SSF57501">
    <property type="entry name" value="Cystine-knot cytokines"/>
    <property type="match status" value="1"/>
</dbReference>
<comment type="subcellular location">
    <subcellularLocation>
        <location evidence="1">Secreted</location>
    </subcellularLocation>
</comment>
<comment type="caution">
    <text evidence="5">The sequence shown here is derived from an EMBL/GenBank/DDBJ whole genome shotgun (WGS) entry which is preliminary data.</text>
</comment>
<name>A0AA36G3L4_9BILA</name>
<keyword evidence="2" id="KW-0964">Secreted</keyword>